<dbReference type="InterPro" id="IPR040214">
    <property type="entry name" value="BRD10"/>
</dbReference>
<name>A0A1E1XDU3_9ACAR</name>
<feature type="region of interest" description="Disordered" evidence="1">
    <location>
        <begin position="437"/>
        <end position="457"/>
    </location>
</feature>
<feature type="non-terminal residue" evidence="4">
    <location>
        <position position="967"/>
    </location>
</feature>
<feature type="domain" description="Uncharacterized bromodomain-containing protein 10 helical" evidence="3">
    <location>
        <begin position="1"/>
        <end position="111"/>
    </location>
</feature>
<protein>
    <submittedName>
        <fullName evidence="4">Putative ubiquitin system component cue domain protein</fullName>
    </submittedName>
</protein>
<sequence>MPDKSSLLALLMTCLLVAPQQRPKTLLQHPMPYRVWNDRLRSRLQNWYRTFLGSQRSPLKVFEAHGLEEQFFAVMGDTEPMESTDYHQLSLLQRLWLLKGLCDHKLGQHRRVQEWMAEQEADSLREACLGEDRLGRRYLHFPCLGEPRLYRTAAAPPPPLEEEEAKEPTPPPPPPKSAHKSKKKGRQLRSSSRKSSRHRKAKAASVEATKEEDEDGEEKKEAKEEAVKEEPAEAEPAPMEVSPEEKGDEKEEKPKMEEEKPLPEFETVASTVADLRTLIASLAENVPDKAAGGTKRGKAVEGVVDPEQPLLDQLRALLAEWEPQEARFLQADAALRTRLHREWHQPDSNDGEDAMDSWTMHYKDEECTDDESSSGESVIEDDHVEEQEEAGMQEENGDASGWRVLRKRKIALALPNGFTNCSEEAGESFEQPSPVQVSNASLSQPSRCTSGQTVSQSFVPPPLQPVIVASREPSTKTPVPHILARNSTPATPPSVMPSSHILARNSTPATLPSVTPSSHILARNSPATLQSATPSSHILARNSTPATLPSVTPSSHILARNSTPATLSSVMPSSHTWIRPFAKLRTYGDIPKRPTKVRSLLEAGITTFSEPSRAATPQTSTQAQAAQAQAAQVQAAQVQAAQAQVAQAQVAQAQAAQAQAAQAQVAQARVAQARAAQAQAPPVIPPPAIQELVVIPEQPRNVEVVQENVPEVPALPAPDDVVMEDSCKQEQDQRPSSKAVLVPAVDNSGQEILLHVEYTTLDEDTLGNNLQSLPLPTAPPVGQNFPAMTPASQALAPPSTRPSIQNLSAGAPVIQNLQMTPSPVVQNVSMMPPVMQSIPAVPALVQTLPTTSSTVQPNTSGTTSFLQNHRRETALTRQRVMPWWRHSNTPTAAKTKEVPPLAPITTPRKIFKSRNMAVVQSQLCPITDGANAVSEELHVARSDAFVSPQHHQQIVGSNGSQQLVFVV</sequence>
<feature type="chain" id="PRO_5009116065" evidence="2">
    <location>
        <begin position="20"/>
        <end position="967"/>
    </location>
</feature>
<dbReference type="InterPro" id="IPR056522">
    <property type="entry name" value="KIAA2026_hel"/>
</dbReference>
<evidence type="ECO:0000256" key="2">
    <source>
        <dbReference type="SAM" id="SignalP"/>
    </source>
</evidence>
<feature type="compositionally biased region" description="Basic and acidic residues" evidence="1">
    <location>
        <begin position="217"/>
        <end position="231"/>
    </location>
</feature>
<organism evidence="4">
    <name type="scientific">Amblyomma aureolatum</name>
    <dbReference type="NCBI Taxonomy" id="187763"/>
    <lineage>
        <taxon>Eukaryota</taxon>
        <taxon>Metazoa</taxon>
        <taxon>Ecdysozoa</taxon>
        <taxon>Arthropoda</taxon>
        <taxon>Chelicerata</taxon>
        <taxon>Arachnida</taxon>
        <taxon>Acari</taxon>
        <taxon>Parasitiformes</taxon>
        <taxon>Ixodida</taxon>
        <taxon>Ixodoidea</taxon>
        <taxon>Ixodidae</taxon>
        <taxon>Amblyomminae</taxon>
        <taxon>Amblyomma</taxon>
    </lineage>
</organism>
<dbReference type="AlphaFoldDB" id="A0A1E1XDU3"/>
<dbReference type="PANTHER" id="PTHR31095:SF3">
    <property type="entry name" value="RIKEN CDNA 9930021J03 GENE"/>
    <property type="match status" value="1"/>
</dbReference>
<feature type="compositionally biased region" description="Basic and acidic residues" evidence="1">
    <location>
        <begin position="243"/>
        <end position="263"/>
    </location>
</feature>
<evidence type="ECO:0000313" key="4">
    <source>
        <dbReference type="EMBL" id="JAT97427.1"/>
    </source>
</evidence>
<dbReference type="EMBL" id="GFAC01001761">
    <property type="protein sequence ID" value="JAT97427.1"/>
    <property type="molecule type" value="mRNA"/>
</dbReference>
<feature type="signal peptide" evidence="2">
    <location>
        <begin position="1"/>
        <end position="19"/>
    </location>
</feature>
<dbReference type="PANTHER" id="PTHR31095">
    <property type="entry name" value="RIKEN CDNA 9930021J03 GENE"/>
    <property type="match status" value="1"/>
</dbReference>
<evidence type="ECO:0000256" key="1">
    <source>
        <dbReference type="SAM" id="MobiDB-lite"/>
    </source>
</evidence>
<feature type="region of interest" description="Disordered" evidence="1">
    <location>
        <begin position="473"/>
        <end position="498"/>
    </location>
</feature>
<feature type="region of interest" description="Disordered" evidence="1">
    <location>
        <begin position="149"/>
        <end position="267"/>
    </location>
</feature>
<feature type="compositionally biased region" description="Basic residues" evidence="1">
    <location>
        <begin position="177"/>
        <end position="202"/>
    </location>
</feature>
<proteinExistence type="evidence at transcript level"/>
<evidence type="ECO:0000259" key="3">
    <source>
        <dbReference type="Pfam" id="PF23450"/>
    </source>
</evidence>
<keyword evidence="2" id="KW-0732">Signal</keyword>
<accession>A0A1E1XDU3</accession>
<reference evidence="4" key="1">
    <citation type="journal article" date="2017" name="Front. Cell. Infect. Microbiol.">
        <title>The Distinct Transcriptional Response of the Midgut of Amblyomma sculptum and Amblyomma aureolatum Ticks to Rickettsia rickettsii Correlates to Their Differences in Susceptibility to Infection.</title>
        <authorList>
            <person name="Martins L.A."/>
            <person name="Galletti M.F.B.M."/>
            <person name="Ribeiro J.M."/>
            <person name="Fujita A."/>
            <person name="Costa F.B."/>
            <person name="Labruna M.B."/>
            <person name="Daffre S."/>
            <person name="Fogaca A.C."/>
        </authorList>
    </citation>
    <scope>NUCLEOTIDE SEQUENCE</scope>
</reference>
<dbReference type="Pfam" id="PF23450">
    <property type="entry name" value="KIAA2026_hel"/>
    <property type="match status" value="1"/>
</dbReference>